<proteinExistence type="predicted"/>
<dbReference type="Proteomes" id="UP001055439">
    <property type="component" value="Chromosome 6"/>
</dbReference>
<evidence type="ECO:0000313" key="2">
    <source>
        <dbReference type="Proteomes" id="UP001055439"/>
    </source>
</evidence>
<reference evidence="1" key="1">
    <citation type="submission" date="2022-05" db="EMBL/GenBank/DDBJ databases">
        <title>The Musa troglodytarum L. genome provides insights into the mechanism of non-climacteric behaviour and enrichment of carotenoids.</title>
        <authorList>
            <person name="Wang J."/>
        </authorList>
    </citation>
    <scope>NUCLEOTIDE SEQUENCE</scope>
    <source>
        <tissue evidence="1">Leaf</tissue>
    </source>
</reference>
<keyword evidence="2" id="KW-1185">Reference proteome</keyword>
<dbReference type="AlphaFoldDB" id="A0A9E7GDV1"/>
<protein>
    <submittedName>
        <fullName evidence="1">Uncharacterized protein</fullName>
    </submittedName>
</protein>
<accession>A0A9E7GDV1</accession>
<organism evidence="1 2">
    <name type="scientific">Musa troglodytarum</name>
    <name type="common">fe'i banana</name>
    <dbReference type="NCBI Taxonomy" id="320322"/>
    <lineage>
        <taxon>Eukaryota</taxon>
        <taxon>Viridiplantae</taxon>
        <taxon>Streptophyta</taxon>
        <taxon>Embryophyta</taxon>
        <taxon>Tracheophyta</taxon>
        <taxon>Spermatophyta</taxon>
        <taxon>Magnoliopsida</taxon>
        <taxon>Liliopsida</taxon>
        <taxon>Zingiberales</taxon>
        <taxon>Musaceae</taxon>
        <taxon>Musa</taxon>
    </lineage>
</organism>
<evidence type="ECO:0000313" key="1">
    <source>
        <dbReference type="EMBL" id="URE13529.1"/>
    </source>
</evidence>
<gene>
    <name evidence="1" type="ORF">MUK42_13397</name>
</gene>
<name>A0A9E7GDV1_9LILI</name>
<sequence length="98" mass="10757">MGGGRSLVRAPGAVSWIPVLGRMLAARTAFIMPSVFDELHKFHCATLLSLHANYEQQQTQKASPSSALMIGESRQGKPEMMSNMAILSLQNEAKRKRS</sequence>
<dbReference type="EMBL" id="CP097508">
    <property type="protein sequence ID" value="URE13529.1"/>
    <property type="molecule type" value="Genomic_DNA"/>
</dbReference>